<name>A0ABV8CBD0_9GAMM</name>
<keyword evidence="3" id="KW-0175">Coiled coil</keyword>
<keyword evidence="8" id="KW-0969">Cilium</keyword>
<dbReference type="Pfam" id="PF02465">
    <property type="entry name" value="FliD_N"/>
    <property type="match status" value="1"/>
</dbReference>
<protein>
    <recommendedName>
        <fullName evidence="5">Flagellar hook-associated protein 2</fullName>
        <shortName evidence="5">HAP2</shortName>
    </recommendedName>
    <alternativeName>
        <fullName evidence="5">Flagellar cap protein</fullName>
    </alternativeName>
</protein>
<evidence type="ECO:0000256" key="3">
    <source>
        <dbReference type="ARBA" id="ARBA00023054"/>
    </source>
</evidence>
<comment type="caution">
    <text evidence="8">The sequence shown here is derived from an EMBL/GenBank/DDBJ whole genome shotgun (WGS) entry which is preliminary data.</text>
</comment>
<keyword evidence="5" id="KW-0964">Secreted</keyword>
<evidence type="ECO:0000313" key="8">
    <source>
        <dbReference type="EMBL" id="MFC3907590.1"/>
    </source>
</evidence>
<dbReference type="Pfam" id="PF07195">
    <property type="entry name" value="FliD_C"/>
    <property type="match status" value="1"/>
</dbReference>
<dbReference type="RefSeq" id="WP_382340098.1">
    <property type="nucleotide sequence ID" value="NZ_JBHSAB010000001.1"/>
</dbReference>
<dbReference type="InterPro" id="IPR010809">
    <property type="entry name" value="FliD_C"/>
</dbReference>
<dbReference type="Proteomes" id="UP001595758">
    <property type="component" value="Unassembled WGS sequence"/>
</dbReference>
<feature type="domain" description="Flagellar hook-associated protein 2 N-terminal" evidence="6">
    <location>
        <begin position="11"/>
        <end position="106"/>
    </location>
</feature>
<organism evidence="8 9">
    <name type="scientific">Legionella dresdenensis</name>
    <dbReference type="NCBI Taxonomy" id="450200"/>
    <lineage>
        <taxon>Bacteria</taxon>
        <taxon>Pseudomonadati</taxon>
        <taxon>Pseudomonadota</taxon>
        <taxon>Gammaproteobacteria</taxon>
        <taxon>Legionellales</taxon>
        <taxon>Legionellaceae</taxon>
        <taxon>Legionella</taxon>
    </lineage>
</organism>
<keyword evidence="9" id="KW-1185">Reference proteome</keyword>
<evidence type="ECO:0000313" key="9">
    <source>
        <dbReference type="Proteomes" id="UP001595758"/>
    </source>
</evidence>
<keyword evidence="8" id="KW-0966">Cell projection</keyword>
<evidence type="ECO:0000256" key="1">
    <source>
        <dbReference type="ARBA" id="ARBA00009764"/>
    </source>
</evidence>
<feature type="domain" description="Flagellar hook-associated protein 2 C-terminal" evidence="7">
    <location>
        <begin position="236"/>
        <end position="536"/>
    </location>
</feature>
<comment type="subcellular location">
    <subcellularLocation>
        <location evidence="5">Secreted</location>
    </subcellularLocation>
    <subcellularLocation>
        <location evidence="5">Bacterial flagellum</location>
    </subcellularLocation>
</comment>
<dbReference type="InterPro" id="IPR003481">
    <property type="entry name" value="FliD_N"/>
</dbReference>
<gene>
    <name evidence="8" type="primary">fliD</name>
    <name evidence="8" type="ORF">ACFORL_00670</name>
</gene>
<comment type="subunit">
    <text evidence="2 5">Homopentamer.</text>
</comment>
<sequence>MASSITGTGSLDVKSIVAALVNADITPAKNRLDKQEAAYTSKLSAVGQIKAALSKLQSAMAKLSDVNSFYGLTTNVSDPTALIASPDTGATPGSYQLDIQQLASKQSLASTAFANSSTTVGSGTIKIEFGTYAADLSGFTVNPDKAAVDITIAPGQDSLTSIRDAINNSNSGVQASIVKDDQGSKLTITSSATGKSYAMKISVTDSDGNNTDGTGLSALAYDPTAGVGSMAETVAAANSKVKINGLLLEQSNNQLKDAIEGMTLDLKKAQPGTTIFLNVTNNTTQMSDMVNAFVKQYNDTMTTLINLTGYNPDTKQGGIFQSDAGVRGLKNSLSRMISEQVNSTGSIRTLADVGIKTNAQGLLDIDAAKLSKAIADNYDQVGSLFAKTATASDSGVNIRNVGTTAKAGTYNLVLSTFNPGVDIAGTIGGYSTTSANGLTLTGTGVLKDLAVDVFSGAAGARGTITIQDGLAVKFNDLLNQFLGNDGLVSERTDQITKNLKDIADKRTALSTYSDTLTTRYTKQYSALDTLLTQLQSTSAFLSQQLENLPKITTSK</sequence>
<evidence type="ECO:0000256" key="4">
    <source>
        <dbReference type="ARBA" id="ARBA00023143"/>
    </source>
</evidence>
<keyword evidence="8" id="KW-0282">Flagellum</keyword>
<evidence type="ECO:0000256" key="2">
    <source>
        <dbReference type="ARBA" id="ARBA00011255"/>
    </source>
</evidence>
<evidence type="ECO:0000256" key="5">
    <source>
        <dbReference type="RuleBase" id="RU362066"/>
    </source>
</evidence>
<comment type="function">
    <text evidence="5">Required for morphogenesis and for the elongation of the flagellar filament by facilitating polymerization of the flagellin monomers at the tip of growing filament. Forms a capping structure, which prevents flagellin subunits (transported through the central channel of the flagellum) from leaking out without polymerization at the distal end.</text>
</comment>
<dbReference type="InterPro" id="IPR040026">
    <property type="entry name" value="FliD"/>
</dbReference>
<dbReference type="PANTHER" id="PTHR30288">
    <property type="entry name" value="FLAGELLAR CAP/ASSEMBLY PROTEIN FLID"/>
    <property type="match status" value="1"/>
</dbReference>
<comment type="similarity">
    <text evidence="1 5">Belongs to the FliD family.</text>
</comment>
<dbReference type="EMBL" id="JBHSAB010000001">
    <property type="protein sequence ID" value="MFC3907590.1"/>
    <property type="molecule type" value="Genomic_DNA"/>
</dbReference>
<evidence type="ECO:0000259" key="7">
    <source>
        <dbReference type="Pfam" id="PF07195"/>
    </source>
</evidence>
<evidence type="ECO:0000259" key="6">
    <source>
        <dbReference type="Pfam" id="PF02465"/>
    </source>
</evidence>
<dbReference type="PANTHER" id="PTHR30288:SF0">
    <property type="entry name" value="FLAGELLAR HOOK-ASSOCIATED PROTEIN 2"/>
    <property type="match status" value="1"/>
</dbReference>
<proteinExistence type="inferred from homology"/>
<keyword evidence="4 5" id="KW-0975">Bacterial flagellum</keyword>
<reference evidence="9" key="1">
    <citation type="journal article" date="2019" name="Int. J. Syst. Evol. Microbiol.">
        <title>The Global Catalogue of Microorganisms (GCM) 10K type strain sequencing project: providing services to taxonomists for standard genome sequencing and annotation.</title>
        <authorList>
            <consortium name="The Broad Institute Genomics Platform"/>
            <consortium name="The Broad Institute Genome Sequencing Center for Infectious Disease"/>
            <person name="Wu L."/>
            <person name="Ma J."/>
        </authorList>
    </citation>
    <scope>NUCLEOTIDE SEQUENCE [LARGE SCALE GENOMIC DNA]</scope>
    <source>
        <strain evidence="9">CCUG 59858</strain>
    </source>
</reference>
<accession>A0ABV8CBD0</accession>